<accession>A0ABZ0W2C1</accession>
<geneLocation type="plasmid" evidence="1 2">
    <name>pMhuNZP2235a</name>
</geneLocation>
<reference evidence="1 2" key="1">
    <citation type="submission" date="2023-11" db="EMBL/GenBank/DDBJ databases">
        <authorList>
            <person name="Panchal A.K."/>
            <person name="Meaney J.S."/>
            <person name="Karas B.J."/>
            <person name="diCenzo G.C."/>
        </authorList>
    </citation>
    <scope>NUCLEOTIDE SEQUENCE [LARGE SCALE GENOMIC DNA]</scope>
    <source>
        <strain evidence="1 2">NZP2235</strain>
        <plasmid evidence="1 2">pMhuNZP2235a</plasmid>
    </source>
</reference>
<protein>
    <submittedName>
        <fullName evidence="1">Uncharacterized protein</fullName>
    </submittedName>
</protein>
<evidence type="ECO:0000313" key="2">
    <source>
        <dbReference type="Proteomes" id="UP001322481"/>
    </source>
</evidence>
<keyword evidence="2" id="KW-1185">Reference proteome</keyword>
<sequence>MLIKRLAGEGVFEHEELDLLREALDQLCLLRGISIQSPEAEAIAQALITHYTTGLRGEELIRAFIASRHSAR</sequence>
<evidence type="ECO:0000313" key="1">
    <source>
        <dbReference type="EMBL" id="WQC02716.1"/>
    </source>
</evidence>
<organism evidence="1 2">
    <name type="scientific">Mesorhizobium huakuii</name>
    <dbReference type="NCBI Taxonomy" id="28104"/>
    <lineage>
        <taxon>Bacteria</taxon>
        <taxon>Pseudomonadati</taxon>
        <taxon>Pseudomonadota</taxon>
        <taxon>Alphaproteobacteria</taxon>
        <taxon>Hyphomicrobiales</taxon>
        <taxon>Phyllobacteriaceae</taxon>
        <taxon>Mesorhizobium</taxon>
    </lineage>
</organism>
<dbReference type="EMBL" id="CP139859">
    <property type="protein sequence ID" value="WQC02716.1"/>
    <property type="molecule type" value="Genomic_DNA"/>
</dbReference>
<dbReference type="Proteomes" id="UP001322481">
    <property type="component" value="Plasmid pMhuNZP2235a"/>
</dbReference>
<proteinExistence type="predicted"/>
<dbReference type="RefSeq" id="WP_322419481.1">
    <property type="nucleotide sequence ID" value="NZ_CP139859.1"/>
</dbReference>
<name>A0ABZ0W2C1_9HYPH</name>
<keyword evidence="1" id="KW-0614">Plasmid</keyword>
<gene>
    <name evidence="1" type="ORF">U0R22_006971</name>
</gene>